<reference evidence="1" key="2">
    <citation type="journal article" date="2015" name="Data Brief">
        <title>Shoot transcriptome of the giant reed, Arundo donax.</title>
        <authorList>
            <person name="Barrero R.A."/>
            <person name="Guerrero F.D."/>
            <person name="Moolhuijzen P."/>
            <person name="Goolsby J.A."/>
            <person name="Tidwell J."/>
            <person name="Bellgard S.E."/>
            <person name="Bellgard M.I."/>
        </authorList>
    </citation>
    <scope>NUCLEOTIDE SEQUENCE</scope>
    <source>
        <tissue evidence="1">Shoot tissue taken approximately 20 cm above the soil surface</tissue>
    </source>
</reference>
<accession>A0A0A8XVQ7</accession>
<organism evidence="1">
    <name type="scientific">Arundo donax</name>
    <name type="common">Giant reed</name>
    <name type="synonym">Donax arundinaceus</name>
    <dbReference type="NCBI Taxonomy" id="35708"/>
    <lineage>
        <taxon>Eukaryota</taxon>
        <taxon>Viridiplantae</taxon>
        <taxon>Streptophyta</taxon>
        <taxon>Embryophyta</taxon>
        <taxon>Tracheophyta</taxon>
        <taxon>Spermatophyta</taxon>
        <taxon>Magnoliopsida</taxon>
        <taxon>Liliopsida</taxon>
        <taxon>Poales</taxon>
        <taxon>Poaceae</taxon>
        <taxon>PACMAD clade</taxon>
        <taxon>Arundinoideae</taxon>
        <taxon>Arundineae</taxon>
        <taxon>Arundo</taxon>
    </lineage>
</organism>
<name>A0A0A8XVQ7_ARUDO</name>
<protein>
    <submittedName>
        <fullName evidence="1">Uncharacterized protein</fullName>
    </submittedName>
</protein>
<reference evidence="1" key="1">
    <citation type="submission" date="2014-09" db="EMBL/GenBank/DDBJ databases">
        <authorList>
            <person name="Magalhaes I.L.F."/>
            <person name="Oliveira U."/>
            <person name="Santos F.R."/>
            <person name="Vidigal T.H.D.A."/>
            <person name="Brescovit A.D."/>
            <person name="Santos A.J."/>
        </authorList>
    </citation>
    <scope>NUCLEOTIDE SEQUENCE</scope>
    <source>
        <tissue evidence="1">Shoot tissue taken approximately 20 cm above the soil surface</tissue>
    </source>
</reference>
<dbReference type="AlphaFoldDB" id="A0A0A8XVQ7"/>
<sequence length="28" mass="3182">MYLAMRTVIVNLWLLSMETVHLGCQTSA</sequence>
<proteinExistence type="predicted"/>
<evidence type="ECO:0000313" key="1">
    <source>
        <dbReference type="EMBL" id="JAD16843.1"/>
    </source>
</evidence>
<dbReference type="EMBL" id="GBRH01281052">
    <property type="protein sequence ID" value="JAD16843.1"/>
    <property type="molecule type" value="Transcribed_RNA"/>
</dbReference>